<dbReference type="HOGENOM" id="CLU_016922_10_1_2"/>
<evidence type="ECO:0000313" key="7">
    <source>
        <dbReference type="EMBL" id="AET63563.1"/>
    </source>
</evidence>
<dbReference type="Pfam" id="PF00202">
    <property type="entry name" value="Aminotran_3"/>
    <property type="match status" value="1"/>
</dbReference>
<dbReference type="Gene3D" id="3.90.1150.10">
    <property type="entry name" value="Aspartate Aminotransferase, domain 1"/>
    <property type="match status" value="1"/>
</dbReference>
<feature type="binding site" evidence="5">
    <location>
        <position position="163"/>
    </location>
    <ligand>
        <name>N(2)-acetyl-L-ornithine</name>
        <dbReference type="ChEBI" id="CHEBI:57805"/>
    </ligand>
</feature>
<dbReference type="STRING" id="1110509.Mhar_0172"/>
<comment type="miscellaneous">
    <text evidence="5">May also have succinyldiaminopimelate aminotransferase activity, thus carrying out the corresponding step in lysine biosynthesis.</text>
</comment>
<keyword evidence="8" id="KW-1185">Reference proteome</keyword>
<dbReference type="NCBIfam" id="TIGR00707">
    <property type="entry name" value="argD"/>
    <property type="match status" value="1"/>
</dbReference>
<dbReference type="CDD" id="cd00610">
    <property type="entry name" value="OAT_like"/>
    <property type="match status" value="1"/>
</dbReference>
<dbReference type="PIRSF" id="PIRSF000521">
    <property type="entry name" value="Transaminase_4ab_Lys_Orn"/>
    <property type="match status" value="1"/>
</dbReference>
<proteinExistence type="inferred from homology"/>
<dbReference type="InterPro" id="IPR005814">
    <property type="entry name" value="Aminotrans_3"/>
</dbReference>
<comment type="subunit">
    <text evidence="5">Homodimer.</text>
</comment>
<dbReference type="Gene3D" id="3.40.640.10">
    <property type="entry name" value="Type I PLP-dependent aspartate aminotransferase-like (Major domain)"/>
    <property type="match status" value="1"/>
</dbReference>
<feature type="region of interest" description="Disordered" evidence="6">
    <location>
        <begin position="1"/>
        <end position="25"/>
    </location>
</feature>
<feature type="modified residue" description="N6-(pyridoxal phosphate)lysine" evidence="5">
    <location>
        <position position="273"/>
    </location>
</feature>
<dbReference type="InterPro" id="IPR015422">
    <property type="entry name" value="PyrdxlP-dep_Trfase_small"/>
</dbReference>
<feature type="binding site" evidence="5">
    <location>
        <position position="160"/>
    </location>
    <ligand>
        <name>pyridoxal 5'-phosphate</name>
        <dbReference type="ChEBI" id="CHEBI:597326"/>
    </ligand>
</feature>
<dbReference type="GeneID" id="12509341"/>
<dbReference type="GO" id="GO:0030170">
    <property type="term" value="F:pyridoxal phosphate binding"/>
    <property type="evidence" value="ECO:0007669"/>
    <property type="project" value="InterPro"/>
</dbReference>
<evidence type="ECO:0000256" key="1">
    <source>
        <dbReference type="ARBA" id="ARBA00022576"/>
    </source>
</evidence>
<comment type="subcellular location">
    <subcellularLocation>
        <location evidence="5">Cytoplasm</location>
    </subcellularLocation>
</comment>
<dbReference type="FunFam" id="3.40.640.10:FF:000004">
    <property type="entry name" value="Acetylornithine aminotransferase"/>
    <property type="match status" value="1"/>
</dbReference>
<dbReference type="AlphaFoldDB" id="G7WL09"/>
<dbReference type="PANTHER" id="PTHR11986">
    <property type="entry name" value="AMINOTRANSFERASE CLASS III"/>
    <property type="match status" value="1"/>
</dbReference>
<dbReference type="GO" id="GO:0042802">
    <property type="term" value="F:identical protein binding"/>
    <property type="evidence" value="ECO:0007669"/>
    <property type="project" value="TreeGrafter"/>
</dbReference>
<dbReference type="InterPro" id="IPR049704">
    <property type="entry name" value="Aminotrans_3_PPA_site"/>
</dbReference>
<comment type="cofactor">
    <cofactor evidence="5">
        <name>pyridoxal 5'-phosphate</name>
        <dbReference type="ChEBI" id="CHEBI:597326"/>
    </cofactor>
    <text evidence="5">Binds 1 pyridoxal phosphate per subunit.</text>
</comment>
<evidence type="ECO:0000256" key="4">
    <source>
        <dbReference type="ARBA" id="ARBA00022898"/>
    </source>
</evidence>
<comment type="pathway">
    <text evidence="5">Amino-acid biosynthesis; L-arginine biosynthesis; N(2)-acetyl-L-ornithine from L-glutamate: step 4/4.</text>
</comment>
<comment type="similarity">
    <text evidence="5">Belongs to the class-III pyridoxal-phosphate-dependent aminotransferase family. ArgD subfamily.</text>
</comment>
<dbReference type="InterPro" id="IPR015424">
    <property type="entry name" value="PyrdxlP-dep_Trfase"/>
</dbReference>
<protein>
    <recommendedName>
        <fullName evidence="5">Acetylornithine aminotransferase</fullName>
        <shortName evidence="5">ACOAT</shortName>
        <ecNumber evidence="5">2.6.1.11</ecNumber>
    </recommendedName>
</protein>
<sequence length="413" mass="44642">MRMMNTDEGMKKGEEKATVNLNAESSGAERTARIAEVERKSVVQTYTRQPILLVRGSGARVWDASGREYIDFVAGVAVNNVGHCHASVVEAIRQQAKELIHTSNLYYTENQVLLAEELKALTGMDRAFFCNSGAESVEAALKLARKATGRSKIVAAIHSFHGRTLGSLGATYKPMYREPFRPLQEADFVPFDDPEALAAAVSTETSAVILEPVQGEGGVHVPKPRYLRAAREICDDCGALFILDEVQTGFGRTGKWFGKEHSGVMPDAMTLAKGIAGGLPMGAMLAAESVSDVFKRGDHASTFGGGPLVSAAALASIGAIREERLVERSEEMGRYLRSRLSEEIDAIDVRGLGLMVGVELAANCPEIVNRARERGVLLNATSDHVLRMVPPLVVGRGEIDRVVKVLGEIQREP</sequence>
<name>G7WL09_METH6</name>
<dbReference type="EC" id="2.6.1.11" evidence="5"/>
<gene>
    <name evidence="5" type="primary">argD</name>
    <name evidence="7" type="ordered locus">Mhar_0172</name>
</gene>
<dbReference type="PROSITE" id="PS00600">
    <property type="entry name" value="AA_TRANSFER_CLASS_3"/>
    <property type="match status" value="1"/>
</dbReference>
<dbReference type="InterPro" id="IPR004636">
    <property type="entry name" value="AcOrn/SuccOrn_fam"/>
</dbReference>
<dbReference type="RefSeq" id="WP_014585751.1">
    <property type="nucleotide sequence ID" value="NC_017527.1"/>
</dbReference>
<keyword evidence="1 5" id="KW-0032">Aminotransferase</keyword>
<feature type="compositionally biased region" description="Basic and acidic residues" evidence="6">
    <location>
        <begin position="8"/>
        <end position="17"/>
    </location>
</feature>
<evidence type="ECO:0000256" key="5">
    <source>
        <dbReference type="HAMAP-Rule" id="MF_01107"/>
    </source>
</evidence>
<feature type="binding site" evidence="5">
    <location>
        <begin position="244"/>
        <end position="247"/>
    </location>
    <ligand>
        <name>pyridoxal 5'-phosphate</name>
        <dbReference type="ChEBI" id="CHEBI:597326"/>
    </ligand>
</feature>
<dbReference type="GO" id="GO:0005737">
    <property type="term" value="C:cytoplasm"/>
    <property type="evidence" value="ECO:0007669"/>
    <property type="project" value="UniProtKB-SubCell"/>
</dbReference>
<dbReference type="NCBIfam" id="NF002325">
    <property type="entry name" value="PRK01278.1"/>
    <property type="match status" value="1"/>
</dbReference>
<dbReference type="PATRIC" id="fig|1110509.7.peg.188"/>
<evidence type="ECO:0000256" key="3">
    <source>
        <dbReference type="ARBA" id="ARBA00022679"/>
    </source>
</evidence>
<keyword evidence="5" id="KW-0055">Arginine biosynthesis</keyword>
<dbReference type="InterPro" id="IPR015421">
    <property type="entry name" value="PyrdxlP-dep_Trfase_major"/>
</dbReference>
<keyword evidence="3 5" id="KW-0808">Transferase</keyword>
<feature type="binding site" evidence="5">
    <location>
        <begin position="133"/>
        <end position="134"/>
    </location>
    <ligand>
        <name>pyridoxal 5'-phosphate</name>
        <dbReference type="ChEBI" id="CHEBI:597326"/>
    </ligand>
</feature>
<feature type="binding site" evidence="5">
    <location>
        <position position="301"/>
    </location>
    <ligand>
        <name>N(2)-acetyl-L-ornithine</name>
        <dbReference type="ChEBI" id="CHEBI:57805"/>
    </ligand>
</feature>
<dbReference type="UniPathway" id="UPA00068">
    <property type="reaction ID" value="UER00109"/>
</dbReference>
<dbReference type="NCBIfam" id="NF002874">
    <property type="entry name" value="PRK03244.1"/>
    <property type="match status" value="1"/>
</dbReference>
<dbReference type="GO" id="GO:0003992">
    <property type="term" value="F:N2-acetyl-L-ornithine:2-oxoglutarate 5-aminotransferase activity"/>
    <property type="evidence" value="ECO:0007669"/>
    <property type="project" value="UniProtKB-UniRule"/>
</dbReference>
<dbReference type="GO" id="GO:0006526">
    <property type="term" value="P:L-arginine biosynthetic process"/>
    <property type="evidence" value="ECO:0007669"/>
    <property type="project" value="UniProtKB-UniRule"/>
</dbReference>
<keyword evidence="2 5" id="KW-0028">Amino-acid biosynthesis</keyword>
<reference evidence="7 8" key="1">
    <citation type="journal article" date="2012" name="PLoS ONE">
        <title>The genome characteristics and predicted function of methyl-group oxidation pathway in the obligate aceticlastic methanogens, Methanosaeta spp.</title>
        <authorList>
            <person name="Zhu J."/>
            <person name="Zheng H."/>
            <person name="Ai G."/>
            <person name="Zhang G."/>
            <person name="Liu D."/>
            <person name="Liu X."/>
            <person name="Dong X."/>
        </authorList>
    </citation>
    <scope>NUCLEOTIDE SEQUENCE [LARGE SCALE GENOMIC DNA]</scope>
    <source>
        <strain evidence="7 8">6Ac</strain>
    </source>
</reference>
<dbReference type="EMBL" id="CP003117">
    <property type="protein sequence ID" value="AET63563.1"/>
    <property type="molecule type" value="Genomic_DNA"/>
</dbReference>
<dbReference type="HAMAP" id="MF_01107">
    <property type="entry name" value="ArgD_aminotrans_3"/>
    <property type="match status" value="1"/>
</dbReference>
<accession>G7WL09</accession>
<dbReference type="Proteomes" id="UP000005877">
    <property type="component" value="Chromosome"/>
</dbReference>
<evidence type="ECO:0000313" key="8">
    <source>
        <dbReference type="Proteomes" id="UP000005877"/>
    </source>
</evidence>
<keyword evidence="4 5" id="KW-0663">Pyridoxal phosphate</keyword>
<dbReference type="SUPFAM" id="SSF53383">
    <property type="entry name" value="PLP-dependent transferases"/>
    <property type="match status" value="1"/>
</dbReference>
<feature type="binding site" evidence="5">
    <location>
        <position position="302"/>
    </location>
    <ligand>
        <name>pyridoxal 5'-phosphate</name>
        <dbReference type="ChEBI" id="CHEBI:597326"/>
    </ligand>
</feature>
<dbReference type="KEGG" id="mhi:Mhar_0172"/>
<evidence type="ECO:0000256" key="2">
    <source>
        <dbReference type="ARBA" id="ARBA00022605"/>
    </source>
</evidence>
<keyword evidence="5" id="KW-0963">Cytoplasm</keyword>
<comment type="catalytic activity">
    <reaction evidence="5">
        <text>N(2)-acetyl-L-ornithine + 2-oxoglutarate = N-acetyl-L-glutamate 5-semialdehyde + L-glutamate</text>
        <dbReference type="Rhea" id="RHEA:18049"/>
        <dbReference type="ChEBI" id="CHEBI:16810"/>
        <dbReference type="ChEBI" id="CHEBI:29123"/>
        <dbReference type="ChEBI" id="CHEBI:29985"/>
        <dbReference type="ChEBI" id="CHEBI:57805"/>
        <dbReference type="EC" id="2.6.1.11"/>
    </reaction>
</comment>
<dbReference type="InterPro" id="IPR050103">
    <property type="entry name" value="Class-III_PLP-dep_AT"/>
</dbReference>
<dbReference type="PANTHER" id="PTHR11986:SF79">
    <property type="entry name" value="ACETYLORNITHINE AMINOTRANSFERASE, MITOCHONDRIAL"/>
    <property type="match status" value="1"/>
</dbReference>
<evidence type="ECO:0000256" key="6">
    <source>
        <dbReference type="SAM" id="MobiDB-lite"/>
    </source>
</evidence>
<organism evidence="7 8">
    <name type="scientific">Methanothrix harundinacea (strain 6Ac)</name>
    <name type="common">Methanosaeta harundinacea</name>
    <dbReference type="NCBI Taxonomy" id="1110509"/>
    <lineage>
        <taxon>Archaea</taxon>
        <taxon>Methanobacteriati</taxon>
        <taxon>Methanobacteriota</taxon>
        <taxon>Stenosarchaea group</taxon>
        <taxon>Methanomicrobia</taxon>
        <taxon>Methanotrichales</taxon>
        <taxon>Methanotrichaceae</taxon>
        <taxon>Methanothrix</taxon>
    </lineage>
</organism>